<dbReference type="SUPFAM" id="SSF75005">
    <property type="entry name" value="Arabinanase/levansucrase/invertase"/>
    <property type="match status" value="1"/>
</dbReference>
<dbReference type="InterPro" id="IPR041542">
    <property type="entry name" value="GH43_C2"/>
</dbReference>
<feature type="site" description="Important for catalytic activity, responsible for pKa modulation of the active site Glu and correct orientation of both the proton donor and substrate" evidence="5">
    <location>
        <position position="161"/>
    </location>
</feature>
<dbReference type="PANTHER" id="PTHR42812">
    <property type="entry name" value="BETA-XYLOSIDASE"/>
    <property type="match status" value="1"/>
</dbReference>
<feature type="domain" description="Beta-xylosidase C-terminal Concanavalin A-like" evidence="8">
    <location>
        <begin position="348"/>
        <end position="541"/>
    </location>
</feature>
<dbReference type="PANTHER" id="PTHR42812:SF12">
    <property type="entry name" value="BETA-XYLOSIDASE-RELATED"/>
    <property type="match status" value="1"/>
</dbReference>
<dbReference type="Pfam" id="PF17851">
    <property type="entry name" value="GH43_C2"/>
    <property type="match status" value="1"/>
</dbReference>
<protein>
    <submittedName>
        <fullName evidence="9">Glycoside hydrolase</fullName>
    </submittedName>
</protein>
<dbReference type="Gene3D" id="2.60.120.200">
    <property type="match status" value="1"/>
</dbReference>
<evidence type="ECO:0000313" key="10">
    <source>
        <dbReference type="Proteomes" id="UP000291124"/>
    </source>
</evidence>
<evidence type="ECO:0000256" key="1">
    <source>
        <dbReference type="ARBA" id="ARBA00009865"/>
    </source>
</evidence>
<dbReference type="SUPFAM" id="SSF49899">
    <property type="entry name" value="Concanavalin A-like lectins/glucanases"/>
    <property type="match status" value="1"/>
</dbReference>
<keyword evidence="2 6" id="KW-0378">Hydrolase</keyword>
<gene>
    <name evidence="9" type="ORF">E1750_12200</name>
</gene>
<dbReference type="RefSeq" id="WP_133277046.1">
    <property type="nucleotide sequence ID" value="NZ_CP037933.1"/>
</dbReference>
<dbReference type="InterPro" id="IPR006710">
    <property type="entry name" value="Glyco_hydro_43"/>
</dbReference>
<evidence type="ECO:0000256" key="2">
    <source>
        <dbReference type="ARBA" id="ARBA00022801"/>
    </source>
</evidence>
<reference evidence="10" key="1">
    <citation type="submission" date="2019-03" db="EMBL/GenBank/DDBJ databases">
        <title>Flavobacterium sp.</title>
        <authorList>
            <person name="Kim H."/>
        </authorList>
    </citation>
    <scope>NUCLEOTIDE SEQUENCE [LARGE SCALE GENOMIC DNA]</scope>
    <source>
        <strain evidence="10">GS13</strain>
    </source>
</reference>
<proteinExistence type="inferred from homology"/>
<dbReference type="KEGG" id="fnk:E1750_12200"/>
<organism evidence="9 10">
    <name type="scientific">Flavobacterium nackdongense</name>
    <dbReference type="NCBI Taxonomy" id="2547394"/>
    <lineage>
        <taxon>Bacteria</taxon>
        <taxon>Pseudomonadati</taxon>
        <taxon>Bacteroidota</taxon>
        <taxon>Flavobacteriia</taxon>
        <taxon>Flavobacteriales</taxon>
        <taxon>Flavobacteriaceae</taxon>
        <taxon>Flavobacterium</taxon>
    </lineage>
</organism>
<dbReference type="EMBL" id="CP037933">
    <property type="protein sequence ID" value="QBN19529.1"/>
    <property type="molecule type" value="Genomic_DNA"/>
</dbReference>
<dbReference type="Pfam" id="PF04616">
    <property type="entry name" value="Glyco_hydro_43"/>
    <property type="match status" value="1"/>
</dbReference>
<accession>A0A4P6Y9A1</accession>
<sequence>MKFLKIISVFLCSIAVLSAVAQEKNETNRSQVWVADNGDGTYKNPIINADYSDPDAIRVGEDYYMTASSFNCIPGLPILHSKDMVNWELVNYALKKQPPFDVYDKPGHGNGVWAPSIRYHNEEFYIYYPDPDYGIYRIKTKDPKGDWSEPVMVKEGKGLIDPCPFWDEDGKAYLAYAYAGSRAGIKSLLAICSLNPEGTKADYNDDVIIIDGHDGEATIEGPKLYKRKAYYYVFAPAGGVPTGWQTVLRSKNIWGPYEKRKVLDQGKTKVNGPHQGAWVQTQTGEDWFFHFQDKGIYGRVVHLQPIKWINDWPVIGTDKDGDGTGEPVSTFKKPNVGKTYPISTPPDSDEFNSRKLGLQWQWHANPQVYWGFPSTMGYYTMYCRPMPKDAANLFDVGNLLLQKFPADEFTATTKMTFKARFDDEQTGLVIMGLDYSYLKIKQTAGQLSISQVICKNADKKAKETETESITLKNTTFYLQVKVKAGGICNFFYSEDGKNFTALGTDFNAREGKWIGAKVGFLALRNGNINDAGSVRIDWFRVTKSTH</sequence>
<dbReference type="OrthoDB" id="9801455at2"/>
<feature type="active site" description="Proton acceptor" evidence="4">
    <location>
        <position position="53"/>
    </location>
</feature>
<evidence type="ECO:0000256" key="5">
    <source>
        <dbReference type="PIRSR" id="PIRSR606710-2"/>
    </source>
</evidence>
<keyword evidence="3 6" id="KW-0326">Glycosidase</keyword>
<keyword evidence="7" id="KW-0732">Signal</keyword>
<keyword evidence="10" id="KW-1185">Reference proteome</keyword>
<feature type="signal peptide" evidence="7">
    <location>
        <begin position="1"/>
        <end position="21"/>
    </location>
</feature>
<feature type="chain" id="PRO_5020865540" evidence="7">
    <location>
        <begin position="22"/>
        <end position="546"/>
    </location>
</feature>
<dbReference type="InterPro" id="IPR013320">
    <property type="entry name" value="ConA-like_dom_sf"/>
</dbReference>
<evidence type="ECO:0000313" key="9">
    <source>
        <dbReference type="EMBL" id="QBN19529.1"/>
    </source>
</evidence>
<dbReference type="Proteomes" id="UP000291124">
    <property type="component" value="Chromosome"/>
</dbReference>
<evidence type="ECO:0000259" key="8">
    <source>
        <dbReference type="Pfam" id="PF17851"/>
    </source>
</evidence>
<dbReference type="Gene3D" id="2.115.10.20">
    <property type="entry name" value="Glycosyl hydrolase domain, family 43"/>
    <property type="match status" value="1"/>
</dbReference>
<comment type="similarity">
    <text evidence="1 6">Belongs to the glycosyl hydrolase 43 family.</text>
</comment>
<dbReference type="InterPro" id="IPR051795">
    <property type="entry name" value="Glycosyl_Hydrlase_43"/>
</dbReference>
<feature type="active site" description="Proton donor" evidence="4">
    <location>
        <position position="220"/>
    </location>
</feature>
<evidence type="ECO:0000256" key="3">
    <source>
        <dbReference type="ARBA" id="ARBA00023295"/>
    </source>
</evidence>
<evidence type="ECO:0000256" key="6">
    <source>
        <dbReference type="RuleBase" id="RU361187"/>
    </source>
</evidence>
<dbReference type="GO" id="GO:0005975">
    <property type="term" value="P:carbohydrate metabolic process"/>
    <property type="evidence" value="ECO:0007669"/>
    <property type="project" value="InterPro"/>
</dbReference>
<dbReference type="CDD" id="cd09001">
    <property type="entry name" value="GH43_FsAxh1-like"/>
    <property type="match status" value="1"/>
</dbReference>
<dbReference type="InterPro" id="IPR023296">
    <property type="entry name" value="Glyco_hydro_beta-prop_sf"/>
</dbReference>
<dbReference type="GO" id="GO:0004553">
    <property type="term" value="F:hydrolase activity, hydrolyzing O-glycosyl compounds"/>
    <property type="evidence" value="ECO:0007669"/>
    <property type="project" value="InterPro"/>
</dbReference>
<evidence type="ECO:0000256" key="7">
    <source>
        <dbReference type="SAM" id="SignalP"/>
    </source>
</evidence>
<name>A0A4P6Y9A1_9FLAO</name>
<dbReference type="AlphaFoldDB" id="A0A4P6Y9A1"/>
<evidence type="ECO:0000256" key="4">
    <source>
        <dbReference type="PIRSR" id="PIRSR606710-1"/>
    </source>
</evidence>